<reference evidence="19" key="1">
    <citation type="journal article" date="2021" name="Mol. Plant Microbe Interact.">
        <title>Complete Genome Sequence of the Plant-Pathogenic Fungus Colletotrichum lupini.</title>
        <authorList>
            <person name="Baroncelli R."/>
            <person name="Pensec F."/>
            <person name="Da Lio D."/>
            <person name="Boufleur T."/>
            <person name="Vicente I."/>
            <person name="Sarrocco S."/>
            <person name="Picot A."/>
            <person name="Baraldi E."/>
            <person name="Sukno S."/>
            <person name="Thon M."/>
            <person name="Le Floch G."/>
        </authorList>
    </citation>
    <scope>NUCLEOTIDE SEQUENCE</scope>
    <source>
        <strain evidence="19">IMI 504893</strain>
    </source>
</reference>
<feature type="transmembrane region" description="Helical" evidence="16">
    <location>
        <begin position="1904"/>
        <end position="1920"/>
    </location>
</feature>
<protein>
    <recommendedName>
        <fullName evidence="4">very-long-chain (3R)-3-hydroxyacyl-CoA dehydratase</fullName>
        <ecNumber evidence="4">4.2.1.134</ecNumber>
    </recommendedName>
</protein>
<dbReference type="CDD" id="cd00067">
    <property type="entry name" value="GAL4"/>
    <property type="match status" value="1"/>
</dbReference>
<feature type="region of interest" description="Disordered" evidence="15">
    <location>
        <begin position="1478"/>
        <end position="1505"/>
    </location>
</feature>
<dbReference type="PROSITE" id="PS50048">
    <property type="entry name" value="ZN2_CY6_FUNGAL_2"/>
    <property type="match status" value="1"/>
</dbReference>
<keyword evidence="10 16" id="KW-0472">Membrane</keyword>
<feature type="transmembrane region" description="Helical" evidence="16">
    <location>
        <begin position="182"/>
        <end position="201"/>
    </location>
</feature>
<sequence>MQNDGTASDRQAGDLRRGIRGHTVGGFVCFFKRKPPAQNGSVQFLPWKELKGGVCPKIGDCKCCKFWRNWIEKRLDGEWPPQQCSRAAGRQGQQHIEQRRQIRTTIRLANLCLGSFRIPACHPSHRIGCQPAFHTLIALFQTTSTILTGRRIEVLLEPRANVDVFCKPSYSRAALLSPLGRVFVLLCLPLTSFSIGYYAVFASRLYAQYPSLWFRRERSVSLYDPGRNILPMTSLYLQPIYNIYDDISSQTARPLAVMSDQVKPQPLRPLLPAPKALQPAPPPPLPPARFLPAQSSVKKRLPSTKVACNACRSKKKACDGKRPSCKACTELKTQCVYISANETETAAMALKRENQMLREMLSQLTAMPDDVAHQTLKKLKFAVDPYAALRAIRPSGPRDAREILPHISSNVEFELTRRHPILYPQTRRLGRLEMPEDVDSRPSKLARVEDASEEGSILEDRRAPEYPTVAEVLEDDPSTASPRPSRAFNSAFFVPLMGPIPPPTPRIRNEPRLKDLNIAFWTVVPISNQDAAEVISLYLETDHPILGLFDADLFLDDLVSGEVRYCSSLLVNALLAFACQAYAAKQPEASRWSQELEDESNKLWHAQNDDTLPTIAALTFLIQSSGCNGNGELNVKFVKDTIAMAKRLRLFGCPDAYTFVDLNRLSEPQARATAQVAWGVFNTLSMIAQFCLPATTEYPPTLPIPGKARLGNSTPGSEHERNSSANSTAPSSDSDARSQSRNRTKRRRSPAISDTFAAFCELWVISSQITWVYQHDTSPGHSSQAFALEKYSKLLSWADNLSESMERDEHSPSHVLTCHMWFHGTVLYLFRPFIPSDKQHGFKLWSPSADQIPAFFAASVEQLKDLVEVYALYPESTYSIFGHTALIHVANAVASDITNPEWRPYFLSCIRAYQALYSSFTVAEVIAGGLLSMVVRKGGMDMTEALGLLEDLRARKGPRAGGRATGMFVTDLDLAVTDREAARVDRLIENFEEMTILDEFTQAIETLYLPHDIMFQCHFCSTLSLAMNTLAHFEHVSLGNLSTASTAMTIQNELEGSVQPCTSQPAAGNPPNHGPQQASFGLAAAVAVPSPSTRLPRSLGRAVTAIALTNDANDNRNQERMDGRRIRTGWGAITQPKITRFGSSCFSDHHRRLAFPLMAPLASSGEPVAVSVNDRILDPGAAISRVRRGPGHLVAGWASRMEGKKKHLRTHDPVSHSGAPWQGTTSKATSPLTTAHGVKTTTRTILLLIAALLTEPQAQPPSHTRTSSSSGIMSFRRAPLVSLALTLLPLVVADDHPYVADSVCDCYLTNTSESYFSNHLFFDFRNLGQYAGVPDALTDWDASANANTTSDYFNTDAWNAIWGIQNWNNTDRKGKDGNDATVNMVNSPNNIYIEKNNDKDATSDTFMSMRTVRFEDFQSSAEMESVSMGYHFVSVRMLARTLGDPGACTALFTYREADKYANVQEADIEVLTKDPDDRIQYTNQPSFDSSGNTIDKSTQNGTMPKGTSWRDWAVHRLDWDAKDSTWLVDGSEVSSISFQVPRDPSRVMLNSWSDGGSWSGVMEVGHSAVMQIQWIEMVFNSTESSSKRDVLDNSFHQAGLGPRGQLDRRRGEGKCQIVCSIDSSNTIGAAVMLHNGTAPGQLLGQSSAMAFWVPVALMSAMFYQFNGVQIWDLSIQYRTMIYLFKLTRFMITAISVPHKVVFGYQSQLRALGSSGRIKHPELDPSPMRHAMPPMGSQRMPHASVPIGCGMDPWLAAQPPSTIFPRSFASAKNTHLVIITTTGYLTQRSKLSAHRTPRNLQTKLEPPPQSQRTMADTATAAAKPQRRQSSPLKNGYLIAYNFVSAVAWATVLGRTVALFALRGPHFVHLGVGDWTRWTQTMAAMEVLHALLGVVRAPVFTTVMQVLSRFVLVWGVVYPFPYLARSPWYSSMLLAWSVTEVIRYSYFALTLSGFQPKFLTWLRYNTFFVLYPIGITSECVLIYYAATPARQFGEMVPWVSYAILAVYVPGSYILYTYMMKQRSKVMRNLKAEEAGRSKTQ</sequence>
<evidence type="ECO:0000256" key="2">
    <source>
        <dbReference type="ARBA" id="ARBA00005194"/>
    </source>
</evidence>
<feature type="region of interest" description="Disordered" evidence="15">
    <location>
        <begin position="703"/>
        <end position="749"/>
    </location>
</feature>
<feature type="compositionally biased region" description="Basic and acidic residues" evidence="15">
    <location>
        <begin position="435"/>
        <end position="450"/>
    </location>
</feature>
<dbReference type="InterPro" id="IPR001138">
    <property type="entry name" value="Zn2Cys6_DnaBD"/>
</dbReference>
<dbReference type="RefSeq" id="XP_049140300.1">
    <property type="nucleotide sequence ID" value="XM_049283157.1"/>
</dbReference>
<dbReference type="Pfam" id="PF00172">
    <property type="entry name" value="Zn_clus"/>
    <property type="match status" value="1"/>
</dbReference>
<comment type="pathway">
    <text evidence="2">Lipid metabolism; fatty acid biosynthesis.</text>
</comment>
<evidence type="ECO:0000256" key="15">
    <source>
        <dbReference type="SAM" id="MobiDB-lite"/>
    </source>
</evidence>
<dbReference type="PROSITE" id="PS51762">
    <property type="entry name" value="GH16_2"/>
    <property type="match status" value="1"/>
</dbReference>
<evidence type="ECO:0000256" key="14">
    <source>
        <dbReference type="SAM" id="Coils"/>
    </source>
</evidence>
<dbReference type="InterPro" id="IPR013320">
    <property type="entry name" value="ConA-like_dom_sf"/>
</dbReference>
<evidence type="ECO:0000256" key="9">
    <source>
        <dbReference type="ARBA" id="ARBA00023098"/>
    </source>
</evidence>
<evidence type="ECO:0000256" key="5">
    <source>
        <dbReference type="ARBA" id="ARBA00022516"/>
    </source>
</evidence>
<dbReference type="PANTHER" id="PTHR38121:SF4">
    <property type="entry name" value="GH16 DOMAIN-CONTAINING PROTEIN-RELATED"/>
    <property type="match status" value="1"/>
</dbReference>
<feature type="region of interest" description="Disordered" evidence="15">
    <location>
        <begin position="1210"/>
        <end position="1234"/>
    </location>
</feature>
<evidence type="ECO:0000256" key="16">
    <source>
        <dbReference type="SAM" id="Phobius"/>
    </source>
</evidence>
<evidence type="ECO:0000256" key="3">
    <source>
        <dbReference type="ARBA" id="ARBA00007811"/>
    </source>
</evidence>
<comment type="similarity">
    <text evidence="3">Belongs to the very long-chain fatty acids dehydratase HACD family.</text>
</comment>
<evidence type="ECO:0000256" key="4">
    <source>
        <dbReference type="ARBA" id="ARBA00013122"/>
    </source>
</evidence>
<evidence type="ECO:0000259" key="17">
    <source>
        <dbReference type="PROSITE" id="PS50048"/>
    </source>
</evidence>
<dbReference type="GO" id="GO:0005975">
    <property type="term" value="P:carbohydrate metabolic process"/>
    <property type="evidence" value="ECO:0007669"/>
    <property type="project" value="InterPro"/>
</dbReference>
<evidence type="ECO:0000259" key="18">
    <source>
        <dbReference type="PROSITE" id="PS51762"/>
    </source>
</evidence>
<dbReference type="GO" id="GO:0000981">
    <property type="term" value="F:DNA-binding transcription factor activity, RNA polymerase II-specific"/>
    <property type="evidence" value="ECO:0007669"/>
    <property type="project" value="InterPro"/>
</dbReference>
<dbReference type="KEGG" id="clup:CLUP02_04141"/>
<feature type="region of interest" description="Disordered" evidence="15">
    <location>
        <begin position="1789"/>
        <end position="1826"/>
    </location>
</feature>
<feature type="domain" description="GH16" evidence="18">
    <location>
        <begin position="1338"/>
        <end position="1583"/>
    </location>
</feature>
<feature type="transmembrane region" description="Helical" evidence="16">
    <location>
        <begin position="1926"/>
        <end position="1944"/>
    </location>
</feature>
<keyword evidence="11" id="KW-0275">Fatty acid biosynthesis</keyword>
<dbReference type="Gene3D" id="4.10.240.10">
    <property type="entry name" value="Zn(2)-C6 fungal-type DNA-binding domain"/>
    <property type="match status" value="1"/>
</dbReference>
<evidence type="ECO:0000256" key="10">
    <source>
        <dbReference type="ARBA" id="ARBA00023136"/>
    </source>
</evidence>
<dbReference type="PANTHER" id="PTHR38121">
    <property type="entry name" value="GH16 DOMAIN-CONTAINING PROTEIN"/>
    <property type="match status" value="1"/>
</dbReference>
<feature type="coiled-coil region" evidence="14">
    <location>
        <begin position="340"/>
        <end position="367"/>
    </location>
</feature>
<dbReference type="CDD" id="cd00413">
    <property type="entry name" value="Glyco_hydrolase_16"/>
    <property type="match status" value="1"/>
</dbReference>
<dbReference type="Pfam" id="PF00722">
    <property type="entry name" value="Glyco_hydro_16"/>
    <property type="match status" value="1"/>
</dbReference>
<evidence type="ECO:0000256" key="8">
    <source>
        <dbReference type="ARBA" id="ARBA00022989"/>
    </source>
</evidence>
<name>A0A9Q8SJT0_9PEZI</name>
<feature type="domain" description="Zn(2)-C6 fungal-type" evidence="17">
    <location>
        <begin position="307"/>
        <end position="337"/>
    </location>
</feature>
<feature type="region of interest" description="Disordered" evidence="15">
    <location>
        <begin position="435"/>
        <end position="455"/>
    </location>
</feature>
<proteinExistence type="inferred from homology"/>
<feature type="compositionally biased region" description="Polar residues" evidence="15">
    <location>
        <begin position="1222"/>
        <end position="1233"/>
    </location>
</feature>
<dbReference type="SUPFAM" id="SSF57701">
    <property type="entry name" value="Zn2/Cys6 DNA-binding domain"/>
    <property type="match status" value="1"/>
</dbReference>
<keyword evidence="8 16" id="KW-1133">Transmembrane helix</keyword>
<comment type="subcellular location">
    <subcellularLocation>
        <location evidence="1">Membrane</location>
        <topology evidence="1">Multi-pass membrane protein</topology>
    </subcellularLocation>
</comment>
<dbReference type="GO" id="GO:0006633">
    <property type="term" value="P:fatty acid biosynthetic process"/>
    <property type="evidence" value="ECO:0007669"/>
    <property type="project" value="UniProtKB-KW"/>
</dbReference>
<evidence type="ECO:0000313" key="20">
    <source>
        <dbReference type="Proteomes" id="UP000830671"/>
    </source>
</evidence>
<dbReference type="Proteomes" id="UP000830671">
    <property type="component" value="Chromosome 2"/>
</dbReference>
<dbReference type="InterPro" id="IPR000757">
    <property type="entry name" value="Beta-glucanase-like"/>
</dbReference>
<keyword evidence="12" id="KW-0456">Lyase</keyword>
<dbReference type="SMART" id="SM00066">
    <property type="entry name" value="GAL4"/>
    <property type="match status" value="1"/>
</dbReference>
<dbReference type="GeneID" id="73338167"/>
<organism evidence="19 20">
    <name type="scientific">Colletotrichum lupini</name>
    <dbReference type="NCBI Taxonomy" id="145971"/>
    <lineage>
        <taxon>Eukaryota</taxon>
        <taxon>Fungi</taxon>
        <taxon>Dikarya</taxon>
        <taxon>Ascomycota</taxon>
        <taxon>Pezizomycotina</taxon>
        <taxon>Sordariomycetes</taxon>
        <taxon>Hypocreomycetidae</taxon>
        <taxon>Glomerellales</taxon>
        <taxon>Glomerellaceae</taxon>
        <taxon>Colletotrichum</taxon>
        <taxon>Colletotrichum acutatum species complex</taxon>
    </lineage>
</organism>
<keyword evidence="13" id="KW-0539">Nucleus</keyword>
<dbReference type="PROSITE" id="PS00463">
    <property type="entry name" value="ZN2_CY6_FUNGAL_1"/>
    <property type="match status" value="1"/>
</dbReference>
<evidence type="ECO:0000256" key="6">
    <source>
        <dbReference type="ARBA" id="ARBA00022692"/>
    </source>
</evidence>
<accession>A0A9Q8SJT0</accession>
<dbReference type="CDD" id="cd12148">
    <property type="entry name" value="fungal_TF_MHR"/>
    <property type="match status" value="1"/>
</dbReference>
<feature type="transmembrane region" description="Helical" evidence="16">
    <location>
        <begin position="1835"/>
        <end position="1860"/>
    </location>
</feature>
<evidence type="ECO:0000256" key="11">
    <source>
        <dbReference type="ARBA" id="ARBA00023160"/>
    </source>
</evidence>
<dbReference type="Gene3D" id="2.60.120.200">
    <property type="match status" value="1"/>
</dbReference>
<feature type="transmembrane region" description="Helical" evidence="16">
    <location>
        <begin position="1880"/>
        <end position="1897"/>
    </location>
</feature>
<dbReference type="EMBL" id="CP019474">
    <property type="protein sequence ID" value="UQC78664.1"/>
    <property type="molecule type" value="Genomic_DNA"/>
</dbReference>
<dbReference type="InterPro" id="IPR007482">
    <property type="entry name" value="Tyr_Pase-like_PTPLA"/>
</dbReference>
<feature type="compositionally biased region" description="Basic residues" evidence="15">
    <location>
        <begin position="740"/>
        <end position="749"/>
    </location>
</feature>
<feature type="transmembrane region" description="Helical" evidence="16">
    <location>
        <begin position="1996"/>
        <end position="2016"/>
    </location>
</feature>
<dbReference type="GO" id="GO:0008270">
    <property type="term" value="F:zinc ion binding"/>
    <property type="evidence" value="ECO:0007669"/>
    <property type="project" value="InterPro"/>
</dbReference>
<dbReference type="GO" id="GO:0102158">
    <property type="term" value="F:very-long-chain (3R)-3-hydroxyacyl-CoA dehydratase activity"/>
    <property type="evidence" value="ECO:0007669"/>
    <property type="project" value="UniProtKB-EC"/>
</dbReference>
<dbReference type="InterPro" id="IPR036864">
    <property type="entry name" value="Zn2-C6_fun-type_DNA-bd_sf"/>
</dbReference>
<keyword evidence="14" id="KW-0175">Coiled coil</keyword>
<evidence type="ECO:0000313" key="19">
    <source>
        <dbReference type="EMBL" id="UQC78664.1"/>
    </source>
</evidence>
<dbReference type="Pfam" id="PF04387">
    <property type="entry name" value="PTPLA"/>
    <property type="match status" value="1"/>
</dbReference>
<feature type="transmembrane region" description="Helical" evidence="16">
    <location>
        <begin position="1649"/>
        <end position="1671"/>
    </location>
</feature>
<keyword evidence="5" id="KW-0444">Lipid biosynthesis</keyword>
<gene>
    <name evidence="19" type="ORF">CLUP02_04141</name>
</gene>
<dbReference type="GO" id="GO:0016020">
    <property type="term" value="C:membrane"/>
    <property type="evidence" value="ECO:0007669"/>
    <property type="project" value="UniProtKB-SubCell"/>
</dbReference>
<evidence type="ECO:0000256" key="7">
    <source>
        <dbReference type="ARBA" id="ARBA00022832"/>
    </source>
</evidence>
<dbReference type="SUPFAM" id="SSF49899">
    <property type="entry name" value="Concanavalin A-like lectins/glucanases"/>
    <property type="match status" value="1"/>
</dbReference>
<feature type="compositionally biased region" description="Polar residues" evidence="15">
    <location>
        <begin position="1480"/>
        <end position="1502"/>
    </location>
</feature>
<keyword evidence="6 16" id="KW-0812">Transmembrane</keyword>
<dbReference type="GO" id="GO:0004553">
    <property type="term" value="F:hydrolase activity, hydrolyzing O-glycosyl compounds"/>
    <property type="evidence" value="ECO:0007669"/>
    <property type="project" value="InterPro"/>
</dbReference>
<keyword evidence="7" id="KW-0276">Fatty acid metabolism</keyword>
<evidence type="ECO:0000256" key="12">
    <source>
        <dbReference type="ARBA" id="ARBA00023239"/>
    </source>
</evidence>
<feature type="compositionally biased region" description="Low complexity" evidence="15">
    <location>
        <begin position="723"/>
        <end position="739"/>
    </location>
</feature>
<feature type="transmembrane region" description="Helical" evidence="16">
    <location>
        <begin position="1965"/>
        <end position="1984"/>
    </location>
</feature>
<dbReference type="EC" id="4.2.1.134" evidence="4"/>
<keyword evidence="9" id="KW-0443">Lipid metabolism</keyword>
<keyword evidence="20" id="KW-1185">Reference proteome</keyword>
<evidence type="ECO:0000256" key="1">
    <source>
        <dbReference type="ARBA" id="ARBA00004141"/>
    </source>
</evidence>
<evidence type="ECO:0000256" key="13">
    <source>
        <dbReference type="ARBA" id="ARBA00023242"/>
    </source>
</evidence>